<name>A0A8S9LIC1_BRACR</name>
<dbReference type="EMBL" id="QGKY02000094">
    <property type="protein sequence ID" value="KAF2605158.1"/>
    <property type="molecule type" value="Genomic_DNA"/>
</dbReference>
<proteinExistence type="predicted"/>
<dbReference type="AlphaFoldDB" id="A0A8S9LIC1"/>
<gene>
    <name evidence="1" type="ORF">F2Q70_00025768</name>
</gene>
<sequence length="128" mass="13583">MSLQLAKCSTNLSLRIAKEAMDLEGRLMYHCKAGPVRVEPNPLHMGDLICERSIGVGVGVAPPNGGGELPLGAFLPYTAWRRASWRTSAPGLSTLSLFALAASPYDAVCGRVAFVPELGVSRVGMGWL</sequence>
<accession>A0A8S9LIC1</accession>
<comment type="caution">
    <text evidence="1">The sequence shown here is derived from an EMBL/GenBank/DDBJ whole genome shotgun (WGS) entry which is preliminary data.</text>
</comment>
<reference evidence="1" key="1">
    <citation type="submission" date="2019-12" db="EMBL/GenBank/DDBJ databases">
        <title>Genome sequencing and annotation of Brassica cretica.</title>
        <authorList>
            <person name="Studholme D.J."/>
            <person name="Sarris P.F."/>
        </authorList>
    </citation>
    <scope>NUCLEOTIDE SEQUENCE</scope>
    <source>
        <strain evidence="1">PFS-102/07</strain>
        <tissue evidence="1">Leaf</tissue>
    </source>
</reference>
<organism evidence="1">
    <name type="scientific">Brassica cretica</name>
    <name type="common">Mustard</name>
    <dbReference type="NCBI Taxonomy" id="69181"/>
    <lineage>
        <taxon>Eukaryota</taxon>
        <taxon>Viridiplantae</taxon>
        <taxon>Streptophyta</taxon>
        <taxon>Embryophyta</taxon>
        <taxon>Tracheophyta</taxon>
        <taxon>Spermatophyta</taxon>
        <taxon>Magnoliopsida</taxon>
        <taxon>eudicotyledons</taxon>
        <taxon>Gunneridae</taxon>
        <taxon>Pentapetalae</taxon>
        <taxon>rosids</taxon>
        <taxon>malvids</taxon>
        <taxon>Brassicales</taxon>
        <taxon>Brassicaceae</taxon>
        <taxon>Brassiceae</taxon>
        <taxon>Brassica</taxon>
    </lineage>
</organism>
<protein>
    <submittedName>
        <fullName evidence="1">Uncharacterized protein</fullName>
    </submittedName>
</protein>
<evidence type="ECO:0000313" key="1">
    <source>
        <dbReference type="EMBL" id="KAF2605158.1"/>
    </source>
</evidence>